<feature type="region of interest" description="Disordered" evidence="1">
    <location>
        <begin position="611"/>
        <end position="636"/>
    </location>
</feature>
<reference evidence="3" key="1">
    <citation type="submission" date="2011-08" db="EMBL/GenBank/DDBJ databases">
        <authorList>
            <person name="Rombauts S."/>
        </authorList>
    </citation>
    <scope>NUCLEOTIDE SEQUENCE</scope>
    <source>
        <strain evidence="3">London</strain>
    </source>
</reference>
<evidence type="ECO:0008006" key="4">
    <source>
        <dbReference type="Google" id="ProtNLM"/>
    </source>
</evidence>
<evidence type="ECO:0000313" key="2">
    <source>
        <dbReference type="EnsemblMetazoa" id="tetur11g00440.1"/>
    </source>
</evidence>
<dbReference type="Gene3D" id="1.25.40.10">
    <property type="entry name" value="Tetratricopeptide repeat domain"/>
    <property type="match status" value="1"/>
</dbReference>
<dbReference type="InterPro" id="IPR011990">
    <property type="entry name" value="TPR-like_helical_dom_sf"/>
</dbReference>
<dbReference type="Pfam" id="PF10300">
    <property type="entry name" value="Iml2-TPR_39"/>
    <property type="match status" value="1"/>
</dbReference>
<dbReference type="InterPro" id="IPR019412">
    <property type="entry name" value="IML2/TPR_39"/>
</dbReference>
<keyword evidence="3" id="KW-1185">Reference proteome</keyword>
<dbReference type="PANTHER" id="PTHR31859:SF9">
    <property type="entry name" value="TETRATRICOPEPTIDE REPEAT PROTEIN 39B"/>
    <property type="match status" value="1"/>
</dbReference>
<dbReference type="OrthoDB" id="6421628at2759"/>
<accession>T1KGD7</accession>
<dbReference type="eggNOG" id="KOG3783">
    <property type="taxonomic scope" value="Eukaryota"/>
</dbReference>
<dbReference type="Proteomes" id="UP000015104">
    <property type="component" value="Unassembled WGS sequence"/>
</dbReference>
<dbReference type="OMA" id="ELMWAHC"/>
<evidence type="ECO:0000313" key="3">
    <source>
        <dbReference type="Proteomes" id="UP000015104"/>
    </source>
</evidence>
<sequence length="673" mass="77180">MTIRQVDGTERGEIKEKIIDQPCESFDDEIFLDATDDGVTIKETQLIEEIQEEQPSLEQSMEEVTRVLELALSNQFEEAGQIADKWAEVSLYHALGAATLTFFKGVLTLEHAQIKNTMDSLKHVIDLYQIKKYQSNSVARVVWKPNYNNYTEDQIHAELVYAEAQLMIALMTFLQDQNLISLVKGALRIRSCFQTYKECNNILNQRVSWSSEKVKRHFESGVRMGLGTFNLMISHLPSKVLRLLEFVGFSGNRSIGFTELEASTAITDGLRSPLAKLIMMAYFCYIEHLFGLGNEDLTLVTNILSSAMEKYPNSAFFILFAGRINQLEGKLSEAILNFEKCIAIQNQWKQLHNICYWELLWCYTIRCNWKKAAEYADILRKECAWSPATYTYQTASYYYMSHEAEPDEKLRAQAFELFKQVPGLRIRYAGKTIPAEKFAITTSERFVSGEKRIIAPVLEFSYIWNIFAIMEKDKTLIDPMLKLIEKQLDSLKSEIDDSEKPLDDYLDLILMKGMCLRSMGFPYQAEQCFLEIIDNEKRLARDTYLAPHAAMELGLTYVRLNDLPAARRWLEKSRKDYTGYLLETMVHFRVHCAMRNIKIMEKQSASIPPLTLEEEETSSLDSTPSLPSEPLPLAEPIMPTGKGQSSFFELASKLQARFSFGFGASYDDSQVKL</sequence>
<organism evidence="2 3">
    <name type="scientific">Tetranychus urticae</name>
    <name type="common">Two-spotted spider mite</name>
    <dbReference type="NCBI Taxonomy" id="32264"/>
    <lineage>
        <taxon>Eukaryota</taxon>
        <taxon>Metazoa</taxon>
        <taxon>Ecdysozoa</taxon>
        <taxon>Arthropoda</taxon>
        <taxon>Chelicerata</taxon>
        <taxon>Arachnida</taxon>
        <taxon>Acari</taxon>
        <taxon>Acariformes</taxon>
        <taxon>Trombidiformes</taxon>
        <taxon>Prostigmata</taxon>
        <taxon>Eleutherengona</taxon>
        <taxon>Raphignathae</taxon>
        <taxon>Tetranychoidea</taxon>
        <taxon>Tetranychidae</taxon>
        <taxon>Tetranychus</taxon>
    </lineage>
</organism>
<dbReference type="SUPFAM" id="SSF48452">
    <property type="entry name" value="TPR-like"/>
    <property type="match status" value="1"/>
</dbReference>
<dbReference type="EnsemblMetazoa" id="tetur11g00440.1">
    <property type="protein sequence ID" value="tetur11g00440.1"/>
    <property type="gene ID" value="tetur11g00440"/>
</dbReference>
<protein>
    <recommendedName>
        <fullName evidence="4">Tetratricopeptide repeat protein 39B</fullName>
    </recommendedName>
</protein>
<dbReference type="AlphaFoldDB" id="T1KGD7"/>
<feature type="compositionally biased region" description="Low complexity" evidence="1">
    <location>
        <begin position="619"/>
        <end position="636"/>
    </location>
</feature>
<dbReference type="HOGENOM" id="CLU_010086_3_0_1"/>
<dbReference type="EMBL" id="CAEY01000065">
    <property type="status" value="NOT_ANNOTATED_CDS"/>
    <property type="molecule type" value="Genomic_DNA"/>
</dbReference>
<reference evidence="2" key="2">
    <citation type="submission" date="2015-06" db="UniProtKB">
        <authorList>
            <consortium name="EnsemblMetazoa"/>
        </authorList>
    </citation>
    <scope>IDENTIFICATION</scope>
</reference>
<evidence type="ECO:0000256" key="1">
    <source>
        <dbReference type="SAM" id="MobiDB-lite"/>
    </source>
</evidence>
<name>T1KGD7_TETUR</name>
<gene>
    <name evidence="2" type="primary">107364086</name>
</gene>
<dbReference type="KEGG" id="tut:107364086"/>
<proteinExistence type="predicted"/>
<dbReference type="PANTHER" id="PTHR31859">
    <property type="entry name" value="TETRATRICOPEPTIDE REPEAT PROTEIN 39 FAMILY MEMBER"/>
    <property type="match status" value="1"/>
</dbReference>